<comment type="similarity">
    <text evidence="1">Belongs to the LysR transcriptional regulatory family.</text>
</comment>
<evidence type="ECO:0000256" key="3">
    <source>
        <dbReference type="ARBA" id="ARBA00023125"/>
    </source>
</evidence>
<protein>
    <submittedName>
        <fullName evidence="6">LysR family transcriptional regulator</fullName>
    </submittedName>
</protein>
<dbReference type="CDD" id="cd08423">
    <property type="entry name" value="PBP2_LTTR_like_6"/>
    <property type="match status" value="1"/>
</dbReference>
<keyword evidence="4" id="KW-0804">Transcription</keyword>
<dbReference type="InterPro" id="IPR005119">
    <property type="entry name" value="LysR_subst-bd"/>
</dbReference>
<evidence type="ECO:0000256" key="1">
    <source>
        <dbReference type="ARBA" id="ARBA00009437"/>
    </source>
</evidence>
<evidence type="ECO:0000313" key="6">
    <source>
        <dbReference type="EMBL" id="GEC11501.1"/>
    </source>
</evidence>
<evidence type="ECO:0000256" key="2">
    <source>
        <dbReference type="ARBA" id="ARBA00023015"/>
    </source>
</evidence>
<dbReference type="PANTHER" id="PTHR30346:SF29">
    <property type="entry name" value="LYSR SUBSTRATE-BINDING"/>
    <property type="match status" value="1"/>
</dbReference>
<dbReference type="Pfam" id="PF00126">
    <property type="entry name" value="HTH_1"/>
    <property type="match status" value="1"/>
</dbReference>
<accession>A0ABQ0RJ51</accession>
<evidence type="ECO:0000259" key="5">
    <source>
        <dbReference type="PROSITE" id="PS50931"/>
    </source>
</evidence>
<dbReference type="EMBL" id="BJNE01000002">
    <property type="protein sequence ID" value="GEC11501.1"/>
    <property type="molecule type" value="Genomic_DNA"/>
</dbReference>
<dbReference type="InterPro" id="IPR036388">
    <property type="entry name" value="WH-like_DNA-bd_sf"/>
</dbReference>
<dbReference type="Pfam" id="PF03466">
    <property type="entry name" value="LysR_substrate"/>
    <property type="match status" value="1"/>
</dbReference>
<dbReference type="SUPFAM" id="SSF53850">
    <property type="entry name" value="Periplasmic binding protein-like II"/>
    <property type="match status" value="1"/>
</dbReference>
<reference evidence="6 7" key="1">
    <citation type="submission" date="2019-06" db="EMBL/GenBank/DDBJ databases">
        <title>Whole genome shotgun sequence of Glutamicibacter nicotianae NBRC 14234.</title>
        <authorList>
            <person name="Hosoyama A."/>
            <person name="Uohara A."/>
            <person name="Ohji S."/>
            <person name="Ichikawa N."/>
        </authorList>
    </citation>
    <scope>NUCLEOTIDE SEQUENCE [LARGE SCALE GENOMIC DNA]</scope>
    <source>
        <strain evidence="6 7">NBRC 14234</strain>
    </source>
</reference>
<proteinExistence type="inferred from homology"/>
<dbReference type="InterPro" id="IPR000847">
    <property type="entry name" value="LysR_HTH_N"/>
</dbReference>
<feature type="domain" description="HTH lysR-type" evidence="5">
    <location>
        <begin position="1"/>
        <end position="58"/>
    </location>
</feature>
<dbReference type="PROSITE" id="PS50931">
    <property type="entry name" value="HTH_LYSR"/>
    <property type="match status" value="1"/>
</dbReference>
<dbReference type="Proteomes" id="UP000316242">
    <property type="component" value="Unassembled WGS sequence"/>
</dbReference>
<dbReference type="SUPFAM" id="SSF46785">
    <property type="entry name" value="Winged helix' DNA-binding domain"/>
    <property type="match status" value="1"/>
</dbReference>
<dbReference type="RefSeq" id="WP_141356047.1">
    <property type="nucleotide sequence ID" value="NZ_BAAAWM010000001.1"/>
</dbReference>
<keyword evidence="2" id="KW-0805">Transcription regulation</keyword>
<evidence type="ECO:0000256" key="4">
    <source>
        <dbReference type="ARBA" id="ARBA00023163"/>
    </source>
</evidence>
<dbReference type="PANTHER" id="PTHR30346">
    <property type="entry name" value="TRANSCRIPTIONAL DUAL REGULATOR HCAR-RELATED"/>
    <property type="match status" value="1"/>
</dbReference>
<name>A0ABQ0RJ51_GLUNI</name>
<keyword evidence="7" id="KW-1185">Reference proteome</keyword>
<organism evidence="6 7">
    <name type="scientific">Glutamicibacter nicotianae</name>
    <name type="common">Arthrobacter nicotianae</name>
    <dbReference type="NCBI Taxonomy" id="37929"/>
    <lineage>
        <taxon>Bacteria</taxon>
        <taxon>Bacillati</taxon>
        <taxon>Actinomycetota</taxon>
        <taxon>Actinomycetes</taxon>
        <taxon>Micrococcales</taxon>
        <taxon>Micrococcaceae</taxon>
        <taxon>Glutamicibacter</taxon>
    </lineage>
</organism>
<sequence length="312" mass="33193">MIDPRFSTLRVFSSTGSVARTAELTGYSPSAVSAQLRELQRSLGIKLIAKEGRGVRLTSAGQQLVSGIDSIVTQWELLAASARSASGQLQAHFGLGGFSTAAAQLLAPLAASLRATRPEVEVQLIEAQPQRCLDLLLAERIDLAVIVASQAPGGGGAKDRFEQTVLLDDPLDVVLPASHRLAQRKSVALEDLADDPWISESGQSVYRALFVAAFTSLGVTPHIAHEAVEWETMIAFIGAGLGVGLLPRLATLGHADDVVRRRISGAAKPSRRIVAVTRKGSRGSPLIEESLEILQRTAERIISQRSAEELDG</sequence>
<comment type="caution">
    <text evidence="6">The sequence shown here is derived from an EMBL/GenBank/DDBJ whole genome shotgun (WGS) entry which is preliminary data.</text>
</comment>
<evidence type="ECO:0000313" key="7">
    <source>
        <dbReference type="Proteomes" id="UP000316242"/>
    </source>
</evidence>
<gene>
    <name evidence="6" type="ORF">ANI01nite_07040</name>
</gene>
<dbReference type="InterPro" id="IPR036390">
    <property type="entry name" value="WH_DNA-bd_sf"/>
</dbReference>
<dbReference type="Gene3D" id="3.40.190.10">
    <property type="entry name" value="Periplasmic binding protein-like II"/>
    <property type="match status" value="2"/>
</dbReference>
<dbReference type="Gene3D" id="1.10.10.10">
    <property type="entry name" value="Winged helix-like DNA-binding domain superfamily/Winged helix DNA-binding domain"/>
    <property type="match status" value="1"/>
</dbReference>
<keyword evidence="3" id="KW-0238">DNA-binding</keyword>